<keyword evidence="1" id="KW-0732">Signal</keyword>
<reference evidence="2 3" key="1">
    <citation type="submission" date="2016-02" db="EMBL/GenBank/DDBJ databases">
        <title>Draft genome sequence of the strain BR 10247T Bradyrhizobium neotropicale isolated from nodules of Centrolobium paraense.</title>
        <authorList>
            <person name="Simoes-Araujo J.L."/>
            <person name="Barauna A.C."/>
            <person name="Silva K."/>
            <person name="Zilli J.E."/>
        </authorList>
    </citation>
    <scope>NUCLEOTIDE SEQUENCE [LARGE SCALE GENOMIC DNA]</scope>
    <source>
        <strain evidence="2 3">BR 10247</strain>
    </source>
</reference>
<gene>
    <name evidence="2" type="ORF">AXW67_17465</name>
</gene>
<dbReference type="Gene3D" id="2.40.10.120">
    <property type="match status" value="1"/>
</dbReference>
<dbReference type="Pfam" id="PF13365">
    <property type="entry name" value="Trypsin_2"/>
    <property type="match status" value="1"/>
</dbReference>
<dbReference type="Proteomes" id="UP000077173">
    <property type="component" value="Unassembled WGS sequence"/>
</dbReference>
<dbReference type="PROSITE" id="PS51257">
    <property type="entry name" value="PROKAR_LIPOPROTEIN"/>
    <property type="match status" value="1"/>
</dbReference>
<evidence type="ECO:0000313" key="2">
    <source>
        <dbReference type="EMBL" id="OAF14752.1"/>
    </source>
</evidence>
<comment type="caution">
    <text evidence="2">The sequence shown here is derived from an EMBL/GenBank/DDBJ whole genome shotgun (WGS) entry which is preliminary data.</text>
</comment>
<sequence length="247" mass="26480">MRGRADHLLLGSFLLFATTQHAGAACIDPAQLAHSTVGIMRHFDDADRDALPNLIGVRGTGWFLSPTTIVTAEHVTAGMKLSTEEWKSLEIADGESSHFIAARIQRLAGARAEKLAVVELEHAVSAARSVAIRREPLVPDEQVITLAYPAGSLHPVGGRFVRFGDDGKLAGMALLEFYEGENRLVIDHGASGAPVIDCDGRVAAVISNVFTQSIVWASHQIRISTAWGMPNVVSVPVQVLDEFAQAN</sequence>
<accession>A0A176Z4S9</accession>
<protein>
    <recommendedName>
        <fullName evidence="4">Serine protease</fullName>
    </recommendedName>
</protein>
<evidence type="ECO:0008006" key="4">
    <source>
        <dbReference type="Google" id="ProtNLM"/>
    </source>
</evidence>
<keyword evidence="3" id="KW-1185">Reference proteome</keyword>
<proteinExistence type="predicted"/>
<dbReference type="AlphaFoldDB" id="A0A176Z4S9"/>
<name>A0A176Z4S9_9BRAD</name>
<dbReference type="SUPFAM" id="SSF50494">
    <property type="entry name" value="Trypsin-like serine proteases"/>
    <property type="match status" value="1"/>
</dbReference>
<evidence type="ECO:0000313" key="3">
    <source>
        <dbReference type="Proteomes" id="UP000077173"/>
    </source>
</evidence>
<dbReference type="InterPro" id="IPR009003">
    <property type="entry name" value="Peptidase_S1_PA"/>
</dbReference>
<dbReference type="EMBL" id="LSEF01000069">
    <property type="protein sequence ID" value="OAF14752.1"/>
    <property type="molecule type" value="Genomic_DNA"/>
</dbReference>
<organism evidence="2 3">
    <name type="scientific">Bradyrhizobium neotropicale</name>
    <dbReference type="NCBI Taxonomy" id="1497615"/>
    <lineage>
        <taxon>Bacteria</taxon>
        <taxon>Pseudomonadati</taxon>
        <taxon>Pseudomonadota</taxon>
        <taxon>Alphaproteobacteria</taxon>
        <taxon>Hyphomicrobiales</taxon>
        <taxon>Nitrobacteraceae</taxon>
        <taxon>Bradyrhizobium</taxon>
    </lineage>
</organism>
<feature type="chain" id="PRO_5008055427" description="Serine protease" evidence="1">
    <location>
        <begin position="25"/>
        <end position="247"/>
    </location>
</feature>
<feature type="signal peptide" evidence="1">
    <location>
        <begin position="1"/>
        <end position="24"/>
    </location>
</feature>
<evidence type="ECO:0000256" key="1">
    <source>
        <dbReference type="SAM" id="SignalP"/>
    </source>
</evidence>